<dbReference type="HAMAP" id="MF_01471">
    <property type="entry name" value="Cas2"/>
    <property type="match status" value="1"/>
</dbReference>
<dbReference type="GO" id="GO:0043571">
    <property type="term" value="P:maintenance of CRISPR repeat elements"/>
    <property type="evidence" value="ECO:0007669"/>
    <property type="project" value="UniProtKB-UniRule"/>
</dbReference>
<dbReference type="Gene3D" id="3.30.70.240">
    <property type="match status" value="1"/>
</dbReference>
<evidence type="ECO:0000313" key="10">
    <source>
        <dbReference type="EMBL" id="XCH47014.1"/>
    </source>
</evidence>
<evidence type="ECO:0000256" key="1">
    <source>
        <dbReference type="ARBA" id="ARBA00001946"/>
    </source>
</evidence>
<dbReference type="InterPro" id="IPR019199">
    <property type="entry name" value="Virulence_VapD/CRISPR_Cas2"/>
</dbReference>
<evidence type="ECO:0000256" key="9">
    <source>
        <dbReference type="HAMAP-Rule" id="MF_01471"/>
    </source>
</evidence>
<comment type="subunit">
    <text evidence="9">Homodimer, forms a heterotetramer with a Cas1 homodimer.</text>
</comment>
<evidence type="ECO:0000256" key="7">
    <source>
        <dbReference type="ARBA" id="ARBA00022842"/>
    </source>
</evidence>
<evidence type="ECO:0000256" key="5">
    <source>
        <dbReference type="ARBA" id="ARBA00022759"/>
    </source>
</evidence>
<feature type="binding site" evidence="9">
    <location>
        <position position="16"/>
    </location>
    <ligand>
        <name>Mg(2+)</name>
        <dbReference type="ChEBI" id="CHEBI:18420"/>
        <note>catalytic</note>
    </ligand>
</feature>
<evidence type="ECO:0000256" key="4">
    <source>
        <dbReference type="ARBA" id="ARBA00022723"/>
    </source>
</evidence>
<keyword evidence="6 9" id="KW-0378">Hydrolase</keyword>
<dbReference type="GO" id="GO:0016787">
    <property type="term" value="F:hydrolase activity"/>
    <property type="evidence" value="ECO:0007669"/>
    <property type="project" value="UniProtKB-KW"/>
</dbReference>
<gene>
    <name evidence="9 10" type="primary">cas2</name>
    <name evidence="10" type="ORF">V4D30_01760</name>
</gene>
<sequence length="97" mass="11419">MRYRGKRFNEYVVVYDISDNRERLKVDRILKNYGFRVQKSVFECKLNEFLKKKLIAELQALNVKTGFIKIYLLTDIVDAKTLGRPSPSIDDKDAFIV</sequence>
<name>A0AAU8H053_9BACT</name>
<dbReference type="GO" id="GO:0051607">
    <property type="term" value="P:defense response to virus"/>
    <property type="evidence" value="ECO:0007669"/>
    <property type="project" value="UniProtKB-UniRule"/>
</dbReference>
<dbReference type="NCBIfam" id="TIGR01573">
    <property type="entry name" value="cas2"/>
    <property type="match status" value="1"/>
</dbReference>
<keyword evidence="8 9" id="KW-0051">Antiviral defense</keyword>
<dbReference type="KEGG" id="taut:V4D30_01760"/>
<dbReference type="SUPFAM" id="SSF143430">
    <property type="entry name" value="TTP0101/SSO1404-like"/>
    <property type="match status" value="1"/>
</dbReference>
<reference evidence="10" key="1">
    <citation type="submission" date="2024-01" db="EMBL/GenBank/DDBJ databases">
        <title>The first autotrophic representatives of the genus Thermodesulfovibrio.</title>
        <authorList>
            <person name="Maltseva A.I."/>
            <person name="Elcheninov A.G."/>
            <person name="Kublanov I.V."/>
            <person name="Lebedinsky A.V."/>
            <person name="Frolov E.N."/>
        </authorList>
    </citation>
    <scope>NUCLEOTIDE SEQUENCE</scope>
    <source>
        <strain evidence="10">3907-1M</strain>
    </source>
</reference>
<dbReference type="Pfam" id="PF09827">
    <property type="entry name" value="CRISPR_Cas2"/>
    <property type="match status" value="1"/>
</dbReference>
<comment type="function">
    <text evidence="9">CRISPR (clustered regularly interspaced short palindromic repeat), is an adaptive immune system that provides protection against mobile genetic elements (viruses, transposable elements and conjugative plasmids). CRISPR clusters contain sequences complementary to antecedent mobile elements and target invading nucleic acids. CRISPR clusters are transcribed and processed into CRISPR RNA (crRNA). Functions as a ssRNA-specific endoribonuclease. Involved in the integration of spacer DNA into the CRISPR cassette.</text>
</comment>
<dbReference type="CDD" id="cd09725">
    <property type="entry name" value="Cas2_I_II_III"/>
    <property type="match status" value="1"/>
</dbReference>
<dbReference type="EMBL" id="CP144373">
    <property type="protein sequence ID" value="XCH47014.1"/>
    <property type="molecule type" value="Genomic_DNA"/>
</dbReference>
<dbReference type="InterPro" id="IPR021127">
    <property type="entry name" value="CRISPR_associated_Cas2"/>
</dbReference>
<dbReference type="GO" id="GO:0004521">
    <property type="term" value="F:RNA endonuclease activity"/>
    <property type="evidence" value="ECO:0007669"/>
    <property type="project" value="InterPro"/>
</dbReference>
<evidence type="ECO:0000256" key="8">
    <source>
        <dbReference type="ARBA" id="ARBA00023118"/>
    </source>
</evidence>
<dbReference type="GO" id="GO:0046872">
    <property type="term" value="F:metal ion binding"/>
    <property type="evidence" value="ECO:0007669"/>
    <property type="project" value="UniProtKB-UniRule"/>
</dbReference>
<keyword evidence="7 9" id="KW-0460">Magnesium</keyword>
<keyword evidence="4 9" id="KW-0479">Metal-binding</keyword>
<dbReference type="AlphaFoldDB" id="A0AAU8H053"/>
<evidence type="ECO:0000256" key="2">
    <source>
        <dbReference type="ARBA" id="ARBA00009959"/>
    </source>
</evidence>
<accession>A0AAU8H053</accession>
<protein>
    <recommendedName>
        <fullName evidence="9">CRISPR-associated endoribonuclease Cas2</fullName>
        <ecNumber evidence="9">3.1.-.-</ecNumber>
    </recommendedName>
</protein>
<dbReference type="PANTHER" id="PTHR34405:SF3">
    <property type="entry name" value="CRISPR-ASSOCIATED ENDORIBONUCLEASE CAS2 3"/>
    <property type="match status" value="1"/>
</dbReference>
<comment type="similarity">
    <text evidence="2 9">Belongs to the CRISPR-associated endoribonuclease Cas2 protein family.</text>
</comment>
<keyword evidence="5 9" id="KW-0255">Endonuclease</keyword>
<comment type="cofactor">
    <cofactor evidence="1 9">
        <name>Mg(2+)</name>
        <dbReference type="ChEBI" id="CHEBI:18420"/>
    </cofactor>
</comment>
<evidence type="ECO:0000256" key="3">
    <source>
        <dbReference type="ARBA" id="ARBA00022722"/>
    </source>
</evidence>
<keyword evidence="3 9" id="KW-0540">Nuclease</keyword>
<organism evidence="10">
    <name type="scientific">Thermodesulfovibrio autotrophicus</name>
    <dbReference type="NCBI Taxonomy" id="3118333"/>
    <lineage>
        <taxon>Bacteria</taxon>
        <taxon>Pseudomonadati</taxon>
        <taxon>Nitrospirota</taxon>
        <taxon>Thermodesulfovibrionia</taxon>
        <taxon>Thermodesulfovibrionales</taxon>
        <taxon>Thermodesulfovibrionaceae</taxon>
        <taxon>Thermodesulfovibrio</taxon>
    </lineage>
</organism>
<proteinExistence type="inferred from homology"/>
<evidence type="ECO:0000256" key="6">
    <source>
        <dbReference type="ARBA" id="ARBA00022801"/>
    </source>
</evidence>
<dbReference type="EC" id="3.1.-.-" evidence="9"/>
<dbReference type="RefSeq" id="WP_353684541.1">
    <property type="nucleotide sequence ID" value="NZ_CP144373.1"/>
</dbReference>
<dbReference type="PANTHER" id="PTHR34405">
    <property type="entry name" value="CRISPR-ASSOCIATED ENDORIBONUCLEASE CAS2"/>
    <property type="match status" value="1"/>
</dbReference>